<feature type="compositionally biased region" description="Polar residues" evidence="5">
    <location>
        <begin position="16"/>
        <end position="35"/>
    </location>
</feature>
<reference evidence="8 9" key="1">
    <citation type="journal article" date="2020" name="ISME J.">
        <title>Uncovering the hidden diversity of litter-decomposition mechanisms in mushroom-forming fungi.</title>
        <authorList>
            <person name="Floudas D."/>
            <person name="Bentzer J."/>
            <person name="Ahren D."/>
            <person name="Johansson T."/>
            <person name="Persson P."/>
            <person name="Tunlid A."/>
        </authorList>
    </citation>
    <scope>NUCLEOTIDE SEQUENCE [LARGE SCALE GENOMIC DNA]</scope>
    <source>
        <strain evidence="8 9">CBS 175.51</strain>
    </source>
</reference>
<dbReference type="Proteomes" id="UP000541558">
    <property type="component" value="Unassembled WGS sequence"/>
</dbReference>
<keyword evidence="9" id="KW-1185">Reference proteome</keyword>
<dbReference type="AlphaFoldDB" id="A0A8H5BHA5"/>
<keyword evidence="1 4" id="KW-0813">Transport</keyword>
<organism evidence="8 9">
    <name type="scientific">Ephemerocybe angulata</name>
    <dbReference type="NCBI Taxonomy" id="980116"/>
    <lineage>
        <taxon>Eukaryota</taxon>
        <taxon>Fungi</taxon>
        <taxon>Dikarya</taxon>
        <taxon>Basidiomycota</taxon>
        <taxon>Agaricomycotina</taxon>
        <taxon>Agaricomycetes</taxon>
        <taxon>Agaricomycetidae</taxon>
        <taxon>Agaricales</taxon>
        <taxon>Agaricineae</taxon>
        <taxon>Psathyrellaceae</taxon>
        <taxon>Ephemerocybe</taxon>
    </lineage>
</organism>
<dbReference type="InterPro" id="IPR048630">
    <property type="entry name" value="Sec8_M"/>
</dbReference>
<dbReference type="GO" id="GO:0006904">
    <property type="term" value="P:vesicle docking involved in exocytosis"/>
    <property type="evidence" value="ECO:0007669"/>
    <property type="project" value="InterPro"/>
</dbReference>
<sequence>MSRNSPFPNRRRAPSAASNDVYNSQPTSAPGTSNIRPLVPRSPSRPTTPTSSTYRSGSPQYSAPNTAPIGPLRPQRSELRARASEYSNSERGSVASNDPYYRDSYEGSRPDPRAYPTSNPNTPHSRTRTPRAVNGAYPSDGGEINTPTSLGTVLSAFKSAGSRKNTVESEDAEYWRERDREIEAEKARQQRIRERAPGIRPARGNTRAGEIDAVLDQVKDGWEFVIDADFSNVELALQLLDQSSLGKDMDSFRNTKQMLSRALKGSVDKHYQAFAASLPHHASLLNHLGDTQDQISTARASLQETKESLGSKRSDLVQLWNRGQTLEEMIRILDQIEHLKTVPDLLETLMSEKRLLQAAVLLVKSLKMINNPDMQEIGAVSDLRSYLVGQEAALRDILIDELQSHLYLKSFWCESRWASYVPNQQTLPKCDYDDEDTTGNEPPVSPTSPSYRPTRLTRYLNGLALRPNEPPMDISDAGTKQSRRTSMIGLHTSFTGNPSSLQTNGNPESDSFAYMETLLESLAVLGKLGSALDSISQRLPGEIHNLVETTLDEVEERAEYGRRRSLLSVNGGLGRSDGVYIFALEGTHSDGKGRVSASLLRLAALESSSKRVDHEILKDLFWTLYSKFDAVGQGLRVVSEVANRIGSRRDYKDSSETKPGTLFPLTEVWQPIQAEVRKLISDYLTDEQQGSAASRNPISSINEILREGKFLRDRVKPVFRFSDTDSKSTNKALRSHEEGLTKVLKDTMPGLAPAGAGDSSQTIVASNDDHLGSDQHHRLLIRPDAFHVTILFQPTLSFLERMTDTLPAGVESVRTSSAVLDDVVLKVYLPQLEEKVLDLFHEAVSGPDAFQPDPESLKLCSEPLIKAATQLMALINSLCAMLETSPFHRENYSRLILGVVIQFYQRCSDRFQTLTSTSPPGSLESQIALAAQWAQKADLQPPLTELRNLSECDTAKGKQLCRQETNIELEYLRQQNIQREDLIASNRNLSALASLYRSMAWFSSELNAIKSVPENFGVPTSPNGLTSPGLEPTTAITAVTPYLPPLPKDPSGQLKLPLSREMAMRFQALIRTYDQLSSLILDTLRIDIRCRAMYYLDASMRHGNYNASYEAAEPDSHIVDLNTELVQCDELTTVHLPQKVRRYVFAGLGKLMQHMTIYNARHLRFPNEFGMKKVLRNIQALQQSLRTLNMDEKETEFERAKRYYAMFNLSPREMLDGIKQRQAFGFDEYQTMLNLQCAYFPGDGSTSATKPPDRNYNHYVIELHSLELEDAESA</sequence>
<feature type="domain" description="Exocyst complex component Sec8 N-terminal" evidence="6">
    <location>
        <begin position="211"/>
        <end position="348"/>
    </location>
</feature>
<dbReference type="EMBL" id="JAACJK010000166">
    <property type="protein sequence ID" value="KAF5323312.1"/>
    <property type="molecule type" value="Genomic_DNA"/>
</dbReference>
<dbReference type="Pfam" id="PF04048">
    <property type="entry name" value="Sec8_N"/>
    <property type="match status" value="1"/>
</dbReference>
<dbReference type="Pfam" id="PF20652">
    <property type="entry name" value="Sec8_C"/>
    <property type="match status" value="1"/>
</dbReference>
<gene>
    <name evidence="8" type="ORF">D9611_005740</name>
</gene>
<feature type="compositionally biased region" description="Polar residues" evidence="5">
    <location>
        <begin position="85"/>
        <end position="96"/>
    </location>
</feature>
<dbReference type="InterPro" id="IPR039682">
    <property type="entry name" value="Sec8/EXOC4"/>
</dbReference>
<name>A0A8H5BHA5_9AGAR</name>
<comment type="similarity">
    <text evidence="4">Belongs to the SEC8 family.</text>
</comment>
<dbReference type="OrthoDB" id="272977at2759"/>
<evidence type="ECO:0000256" key="4">
    <source>
        <dbReference type="RuleBase" id="RU367079"/>
    </source>
</evidence>
<feature type="compositionally biased region" description="Low complexity" evidence="5">
    <location>
        <begin position="36"/>
        <end position="59"/>
    </location>
</feature>
<keyword evidence="2 4" id="KW-0268">Exocytosis</keyword>
<proteinExistence type="inferred from homology"/>
<evidence type="ECO:0000256" key="2">
    <source>
        <dbReference type="ARBA" id="ARBA00022483"/>
    </source>
</evidence>
<evidence type="ECO:0000256" key="1">
    <source>
        <dbReference type="ARBA" id="ARBA00022448"/>
    </source>
</evidence>
<dbReference type="GO" id="GO:0006893">
    <property type="term" value="P:Golgi to plasma membrane transport"/>
    <property type="evidence" value="ECO:0007669"/>
    <property type="project" value="TreeGrafter"/>
</dbReference>
<feature type="compositionally biased region" description="Basic and acidic residues" evidence="5">
    <location>
        <begin position="100"/>
        <end position="112"/>
    </location>
</feature>
<dbReference type="InterPro" id="IPR007191">
    <property type="entry name" value="Sec8_exocyst_N"/>
</dbReference>
<evidence type="ECO:0000256" key="5">
    <source>
        <dbReference type="SAM" id="MobiDB-lite"/>
    </source>
</evidence>
<evidence type="ECO:0000313" key="9">
    <source>
        <dbReference type="Proteomes" id="UP000541558"/>
    </source>
</evidence>
<dbReference type="GO" id="GO:0090522">
    <property type="term" value="P:vesicle tethering involved in exocytosis"/>
    <property type="evidence" value="ECO:0007669"/>
    <property type="project" value="UniProtKB-UniRule"/>
</dbReference>
<evidence type="ECO:0000313" key="8">
    <source>
        <dbReference type="EMBL" id="KAF5323312.1"/>
    </source>
</evidence>
<dbReference type="GO" id="GO:0006612">
    <property type="term" value="P:protein targeting to membrane"/>
    <property type="evidence" value="ECO:0007669"/>
    <property type="project" value="UniProtKB-UniRule"/>
</dbReference>
<comment type="caution">
    <text evidence="8">The sequence shown here is derived from an EMBL/GenBank/DDBJ whole genome shotgun (WGS) entry which is preliminary data.</text>
</comment>
<evidence type="ECO:0000259" key="6">
    <source>
        <dbReference type="Pfam" id="PF04048"/>
    </source>
</evidence>
<dbReference type="GO" id="GO:0015031">
    <property type="term" value="P:protein transport"/>
    <property type="evidence" value="ECO:0007669"/>
    <property type="project" value="UniProtKB-KW"/>
</dbReference>
<keyword evidence="3 4" id="KW-0653">Protein transport</keyword>
<accession>A0A8H5BHA5</accession>
<protein>
    <recommendedName>
        <fullName evidence="4">Exocyst complex component Sec8</fullName>
    </recommendedName>
</protein>
<comment type="function">
    <text evidence="4">Component of the exocyst complex involved in the docking of exocytic vesicles with fusion sites on the plasma membrane.</text>
</comment>
<dbReference type="PANTHER" id="PTHR14146">
    <property type="entry name" value="EXOCYST COMPLEX COMPONENT 4"/>
    <property type="match status" value="1"/>
</dbReference>
<feature type="domain" description="Exocyst complex component Sec8 middle helical bundle" evidence="7">
    <location>
        <begin position="506"/>
        <end position="796"/>
    </location>
</feature>
<evidence type="ECO:0000256" key="3">
    <source>
        <dbReference type="ARBA" id="ARBA00022927"/>
    </source>
</evidence>
<feature type="region of interest" description="Disordered" evidence="5">
    <location>
        <begin position="428"/>
        <end position="453"/>
    </location>
</feature>
<dbReference type="PANTHER" id="PTHR14146:SF0">
    <property type="entry name" value="EXOCYST COMPLEX COMPONENT 4"/>
    <property type="match status" value="1"/>
</dbReference>
<evidence type="ECO:0000259" key="7">
    <source>
        <dbReference type="Pfam" id="PF20652"/>
    </source>
</evidence>
<dbReference type="GO" id="GO:0000145">
    <property type="term" value="C:exocyst"/>
    <property type="evidence" value="ECO:0007669"/>
    <property type="project" value="UniProtKB-UniRule"/>
</dbReference>
<feature type="region of interest" description="Disordered" evidence="5">
    <location>
        <begin position="1"/>
        <end position="144"/>
    </location>
</feature>